<evidence type="ECO:0000313" key="3">
    <source>
        <dbReference type="Proteomes" id="UP000235672"/>
    </source>
</evidence>
<organism evidence="2 3">
    <name type="scientific">Hyaloscypha hepaticicola</name>
    <dbReference type="NCBI Taxonomy" id="2082293"/>
    <lineage>
        <taxon>Eukaryota</taxon>
        <taxon>Fungi</taxon>
        <taxon>Dikarya</taxon>
        <taxon>Ascomycota</taxon>
        <taxon>Pezizomycotina</taxon>
        <taxon>Leotiomycetes</taxon>
        <taxon>Helotiales</taxon>
        <taxon>Hyaloscyphaceae</taxon>
        <taxon>Hyaloscypha</taxon>
    </lineage>
</organism>
<name>A0A2J6PHY9_9HELO</name>
<evidence type="ECO:0000313" key="2">
    <source>
        <dbReference type="EMBL" id="PMD13640.1"/>
    </source>
</evidence>
<evidence type="ECO:0000256" key="1">
    <source>
        <dbReference type="SAM" id="SignalP"/>
    </source>
</evidence>
<keyword evidence="3" id="KW-1185">Reference proteome</keyword>
<reference evidence="2 3" key="1">
    <citation type="submission" date="2016-05" db="EMBL/GenBank/DDBJ databases">
        <title>A degradative enzymes factory behind the ericoid mycorrhizal symbiosis.</title>
        <authorList>
            <consortium name="DOE Joint Genome Institute"/>
            <person name="Martino E."/>
            <person name="Morin E."/>
            <person name="Grelet G."/>
            <person name="Kuo A."/>
            <person name="Kohler A."/>
            <person name="Daghino S."/>
            <person name="Barry K."/>
            <person name="Choi C."/>
            <person name="Cichocki N."/>
            <person name="Clum A."/>
            <person name="Copeland A."/>
            <person name="Hainaut M."/>
            <person name="Haridas S."/>
            <person name="Labutti K."/>
            <person name="Lindquist E."/>
            <person name="Lipzen A."/>
            <person name="Khouja H.-R."/>
            <person name="Murat C."/>
            <person name="Ohm R."/>
            <person name="Olson A."/>
            <person name="Spatafora J."/>
            <person name="Veneault-Fourrey C."/>
            <person name="Henrissat B."/>
            <person name="Grigoriev I."/>
            <person name="Martin F."/>
            <person name="Perotto S."/>
        </authorList>
    </citation>
    <scope>NUCLEOTIDE SEQUENCE [LARGE SCALE GENOMIC DNA]</scope>
    <source>
        <strain evidence="2 3">UAMH 7357</strain>
    </source>
</reference>
<protein>
    <recommendedName>
        <fullName evidence="4">Secreted protein</fullName>
    </recommendedName>
</protein>
<proteinExistence type="predicted"/>
<accession>A0A2J6PHY9</accession>
<dbReference type="EMBL" id="KZ613529">
    <property type="protein sequence ID" value="PMD13640.1"/>
    <property type="molecule type" value="Genomic_DNA"/>
</dbReference>
<dbReference type="AlphaFoldDB" id="A0A2J6PHY9"/>
<dbReference type="Proteomes" id="UP000235672">
    <property type="component" value="Unassembled WGS sequence"/>
</dbReference>
<gene>
    <name evidence="2" type="ORF">NA56DRAFT_651603</name>
</gene>
<keyword evidence="1" id="KW-0732">Signal</keyword>
<evidence type="ECO:0008006" key="4">
    <source>
        <dbReference type="Google" id="ProtNLM"/>
    </source>
</evidence>
<feature type="signal peptide" evidence="1">
    <location>
        <begin position="1"/>
        <end position="19"/>
    </location>
</feature>
<feature type="chain" id="PRO_5014448467" description="Secreted protein" evidence="1">
    <location>
        <begin position="20"/>
        <end position="84"/>
    </location>
</feature>
<sequence length="84" mass="9503">MHSILLLEAIMVLSSDIACLRPELPHRSDDNYGAGPSVRLKSRSVGFQHFHRGKQWQSGCYLSVAYPHWHSWMNAEAQDSGHTV</sequence>